<dbReference type="EMBL" id="BAAACI010000001">
    <property type="protein sequence ID" value="GAA0769091.1"/>
    <property type="molecule type" value="Genomic_DNA"/>
</dbReference>
<organism evidence="8 9">
    <name type="scientific">Clostridium subterminale</name>
    <dbReference type="NCBI Taxonomy" id="1550"/>
    <lineage>
        <taxon>Bacteria</taxon>
        <taxon>Bacillati</taxon>
        <taxon>Bacillota</taxon>
        <taxon>Clostridia</taxon>
        <taxon>Eubacteriales</taxon>
        <taxon>Clostridiaceae</taxon>
        <taxon>Clostridium</taxon>
    </lineage>
</organism>
<evidence type="ECO:0000313" key="9">
    <source>
        <dbReference type="Proteomes" id="UP001501047"/>
    </source>
</evidence>
<dbReference type="Proteomes" id="UP001501047">
    <property type="component" value="Unassembled WGS sequence"/>
</dbReference>
<evidence type="ECO:0000313" key="8">
    <source>
        <dbReference type="EMBL" id="GAA0769091.1"/>
    </source>
</evidence>
<comment type="caution">
    <text evidence="8">The sequence shown here is derived from an EMBL/GenBank/DDBJ whole genome shotgun (WGS) entry which is preliminary data.</text>
</comment>
<dbReference type="CDD" id="cd08010">
    <property type="entry name" value="MltG_like"/>
    <property type="match status" value="1"/>
</dbReference>
<evidence type="ECO:0000256" key="1">
    <source>
        <dbReference type="ARBA" id="ARBA00022475"/>
    </source>
</evidence>
<evidence type="ECO:0000256" key="4">
    <source>
        <dbReference type="ARBA" id="ARBA00023136"/>
    </source>
</evidence>
<accession>A0ABP3VVE8</accession>
<keyword evidence="3 7" id="KW-1133">Transmembrane helix</keyword>
<dbReference type="InterPro" id="IPR003770">
    <property type="entry name" value="MLTG-like"/>
</dbReference>
<evidence type="ECO:0000256" key="3">
    <source>
        <dbReference type="ARBA" id="ARBA00022989"/>
    </source>
</evidence>
<dbReference type="NCBIfam" id="TIGR00247">
    <property type="entry name" value="endolytic transglycosylase MltG"/>
    <property type="match status" value="1"/>
</dbReference>
<evidence type="ECO:0000256" key="5">
    <source>
        <dbReference type="ARBA" id="ARBA00023239"/>
    </source>
</evidence>
<gene>
    <name evidence="7 8" type="primary">mltG</name>
    <name evidence="8" type="ORF">GCM10008908_10270</name>
</gene>
<dbReference type="EC" id="4.2.2.29" evidence="7"/>
<dbReference type="PANTHER" id="PTHR30518">
    <property type="entry name" value="ENDOLYTIC MUREIN TRANSGLYCOSYLASE"/>
    <property type="match status" value="1"/>
</dbReference>
<comment type="catalytic activity">
    <reaction evidence="7">
        <text>a peptidoglycan chain = a peptidoglycan chain with N-acetyl-1,6-anhydromuramyl-[peptide] at the reducing end + a peptidoglycan chain with N-acetylglucosamine at the non-reducing end.</text>
        <dbReference type="EC" id="4.2.2.29"/>
    </reaction>
</comment>
<name>A0ABP3VVE8_CLOSU</name>
<evidence type="ECO:0000256" key="6">
    <source>
        <dbReference type="ARBA" id="ARBA00023316"/>
    </source>
</evidence>
<keyword evidence="2 7" id="KW-0812">Transmembrane</keyword>
<dbReference type="Gene3D" id="3.30.1490.480">
    <property type="entry name" value="Endolytic murein transglycosylase"/>
    <property type="match status" value="1"/>
</dbReference>
<keyword evidence="1 7" id="KW-1003">Cell membrane</keyword>
<keyword evidence="6 7" id="KW-0961">Cell wall biogenesis/degradation</keyword>
<comment type="similarity">
    <text evidence="7">Belongs to the transglycosylase MltG family.</text>
</comment>
<proteinExistence type="inferred from homology"/>
<keyword evidence="4 7" id="KW-0472">Membrane</keyword>
<comment type="function">
    <text evidence="7">Functions as a peptidoglycan terminase that cleaves nascent peptidoglycan strands endolytically to terminate their elongation.</text>
</comment>
<feature type="site" description="Important for catalytic activity" evidence="7">
    <location>
        <position position="213"/>
    </location>
</feature>
<keyword evidence="5 7" id="KW-0456">Lyase</keyword>
<protein>
    <recommendedName>
        <fullName evidence="7">Endolytic murein transglycosylase</fullName>
        <ecNumber evidence="7">4.2.2.29</ecNumber>
    </recommendedName>
    <alternativeName>
        <fullName evidence="7">Peptidoglycan lytic transglycosylase</fullName>
    </alternativeName>
    <alternativeName>
        <fullName evidence="7">Peptidoglycan polymerization terminase</fullName>
    </alternativeName>
</protein>
<reference evidence="9" key="1">
    <citation type="journal article" date="2019" name="Int. J. Syst. Evol. Microbiol.">
        <title>The Global Catalogue of Microorganisms (GCM) 10K type strain sequencing project: providing services to taxonomists for standard genome sequencing and annotation.</title>
        <authorList>
            <consortium name="The Broad Institute Genomics Platform"/>
            <consortium name="The Broad Institute Genome Sequencing Center for Infectious Disease"/>
            <person name="Wu L."/>
            <person name="Ma J."/>
        </authorList>
    </citation>
    <scope>NUCLEOTIDE SEQUENCE [LARGE SCALE GENOMIC DNA]</scope>
    <source>
        <strain evidence="9">JCM 1417</strain>
    </source>
</reference>
<evidence type="ECO:0000256" key="2">
    <source>
        <dbReference type="ARBA" id="ARBA00022692"/>
    </source>
</evidence>
<dbReference type="HAMAP" id="MF_02065">
    <property type="entry name" value="MltG"/>
    <property type="match status" value="1"/>
</dbReference>
<dbReference type="Pfam" id="PF02618">
    <property type="entry name" value="YceG"/>
    <property type="match status" value="1"/>
</dbReference>
<keyword evidence="9" id="KW-1185">Reference proteome</keyword>
<evidence type="ECO:0000256" key="7">
    <source>
        <dbReference type="HAMAP-Rule" id="MF_02065"/>
    </source>
</evidence>
<sequence length="329" mass="37179">MKKIVGIVVIVLIAILTASGFYYIYATKSPLKGDEVTIVVNEGDSLYNILDRLDNQGLVKNKMLTKVYMKLHNTSVELVPGTFKVSGKSSFEEIIAVLENKNNEGSISVTIPEGYDIEKMAILFDEKGLFTKDEFLKAVKEYPAPDYIPAKEGRRYDLEGFLFPDTYFFNPGVKPNEVIATMNNAFNSKIKSIIPEGTNVYDIITIASLIENETRVEEERPLVSSVIYNRLKSEDTKKLQIDATVIYALGEHVDTVLYKHLEIDSPYNTYKINGLPIGPISSPGLSSILAAVKPESTDYLFYVLEKDKMHHYFTDNYEDFENKKKELGY</sequence>
<dbReference type="RefSeq" id="WP_343824232.1">
    <property type="nucleotide sequence ID" value="NZ_BAAACI010000001.1"/>
</dbReference>
<dbReference type="PANTHER" id="PTHR30518:SF2">
    <property type="entry name" value="ENDOLYTIC MUREIN TRANSGLYCOSYLASE"/>
    <property type="match status" value="1"/>
</dbReference>